<dbReference type="RefSeq" id="WP_021253678.1">
    <property type="nucleotide sequence ID" value="NZ_SADY01000004.1"/>
</dbReference>
<sequence>MYYCLQCSKVHQEDGTSVVFRNVFYVDEMSKRKFQLGDCHSNPPLPYSAGSEHQLVFVPPRETVLQMLHD</sequence>
<organism evidence="2 3">
    <name type="scientific">Paenibacillus popilliae</name>
    <name type="common">Bacillus popilliae</name>
    <dbReference type="NCBI Taxonomy" id="78057"/>
    <lineage>
        <taxon>Bacteria</taxon>
        <taxon>Bacillati</taxon>
        <taxon>Bacillota</taxon>
        <taxon>Bacilli</taxon>
        <taxon>Bacillales</taxon>
        <taxon>Paenibacillaceae</taxon>
        <taxon>Paenibacillus</taxon>
    </lineage>
</organism>
<dbReference type="Pfam" id="PF13119">
    <property type="entry name" value="DUF3973"/>
    <property type="match status" value="1"/>
</dbReference>
<gene>
    <name evidence="2" type="ORF">C7Y44_15260</name>
</gene>
<keyword evidence="3" id="KW-1185">Reference proteome</keyword>
<dbReference type="Proteomes" id="UP000316208">
    <property type="component" value="Unassembled WGS sequence"/>
</dbReference>
<evidence type="ECO:0000259" key="1">
    <source>
        <dbReference type="Pfam" id="PF13119"/>
    </source>
</evidence>
<dbReference type="EMBL" id="SADY01000004">
    <property type="protein sequence ID" value="TQR44479.1"/>
    <property type="molecule type" value="Genomic_DNA"/>
</dbReference>
<feature type="domain" description="DUF3973" evidence="1">
    <location>
        <begin position="1"/>
        <end position="39"/>
    </location>
</feature>
<evidence type="ECO:0000313" key="3">
    <source>
        <dbReference type="Proteomes" id="UP000316208"/>
    </source>
</evidence>
<protein>
    <submittedName>
        <fullName evidence="2">DUF3973 domain-containing protein</fullName>
    </submittedName>
</protein>
<accession>A0ABY3ANV8</accession>
<comment type="caution">
    <text evidence="2">The sequence shown here is derived from an EMBL/GenBank/DDBJ whole genome shotgun (WGS) entry which is preliminary data.</text>
</comment>
<dbReference type="InterPro" id="IPR025003">
    <property type="entry name" value="DUF3973"/>
</dbReference>
<proteinExistence type="predicted"/>
<reference evidence="2 3" key="1">
    <citation type="submission" date="2018-03" db="EMBL/GenBank/DDBJ databases">
        <title>Aerobic endospore-forming bacteria genome sequencing and assembly.</title>
        <authorList>
            <person name="Cavalcante D.A."/>
            <person name="Driks A."/>
            <person name="Putonti C."/>
            <person name="De-Souza M.T."/>
        </authorList>
    </citation>
    <scope>NUCLEOTIDE SEQUENCE [LARGE SCALE GENOMIC DNA]</scope>
    <source>
        <strain evidence="2 3">SDF0028</strain>
    </source>
</reference>
<evidence type="ECO:0000313" key="2">
    <source>
        <dbReference type="EMBL" id="TQR44479.1"/>
    </source>
</evidence>
<name>A0ABY3ANV8_PAEPP</name>